<evidence type="ECO:0000256" key="5">
    <source>
        <dbReference type="ARBA" id="ARBA00010231"/>
    </source>
</evidence>
<dbReference type="SUPFAM" id="SSF53738">
    <property type="entry name" value="Phosphoglucomutase, first 3 domains"/>
    <property type="match status" value="3"/>
</dbReference>
<feature type="domain" description="Alpha-D-phosphohexomutase alpha/beta/alpha" evidence="17">
    <location>
        <begin position="46"/>
        <end position="177"/>
    </location>
</feature>
<dbReference type="InterPro" id="IPR036900">
    <property type="entry name" value="A-D-PHexomutase_C_sf"/>
</dbReference>
<dbReference type="PROSITE" id="PS00710">
    <property type="entry name" value="PGM_PMM"/>
    <property type="match status" value="1"/>
</dbReference>
<feature type="domain" description="Alpha-D-phosphohexomutase C-terminal" evidence="16">
    <location>
        <begin position="516"/>
        <end position="561"/>
    </location>
</feature>
<evidence type="ECO:0000256" key="3">
    <source>
        <dbReference type="ARBA" id="ARBA00005164"/>
    </source>
</evidence>
<dbReference type="Gene3D" id="3.30.310.50">
    <property type="entry name" value="Alpha-D-phosphohexomutase, C-terminal domain"/>
    <property type="match status" value="1"/>
</dbReference>
<keyword evidence="8" id="KW-0597">Phosphoprotein</keyword>
<feature type="domain" description="Alpha-D-phosphohexomutase alpha/beta/alpha" evidence="19">
    <location>
        <begin position="330"/>
        <end position="456"/>
    </location>
</feature>
<dbReference type="EC" id="5.4.2.2" evidence="6"/>
<proteinExistence type="inferred from homology"/>
<keyword evidence="21" id="KW-1185">Reference proteome</keyword>
<evidence type="ECO:0000313" key="21">
    <source>
        <dbReference type="Proteomes" id="UP001056707"/>
    </source>
</evidence>
<evidence type="ECO:0000256" key="6">
    <source>
        <dbReference type="ARBA" id="ARBA00012728"/>
    </source>
</evidence>
<evidence type="ECO:0000256" key="10">
    <source>
        <dbReference type="ARBA" id="ARBA00022842"/>
    </source>
</evidence>
<keyword evidence="7" id="KW-0313">Glucose metabolism</keyword>
<dbReference type="InterPro" id="IPR016066">
    <property type="entry name" value="A-D-PHexomutase_CS"/>
</dbReference>
<evidence type="ECO:0000256" key="15">
    <source>
        <dbReference type="RuleBase" id="RU004326"/>
    </source>
</evidence>
<evidence type="ECO:0000256" key="12">
    <source>
        <dbReference type="ARBA" id="ARBA00039995"/>
    </source>
</evidence>
<evidence type="ECO:0000259" key="16">
    <source>
        <dbReference type="Pfam" id="PF00408"/>
    </source>
</evidence>
<dbReference type="RefSeq" id="WP_252749653.1">
    <property type="nucleotide sequence ID" value="NZ_CP097116.1"/>
</dbReference>
<dbReference type="InterPro" id="IPR005845">
    <property type="entry name" value="A-D-PHexomutase_a/b/a-II"/>
</dbReference>
<comment type="similarity">
    <text evidence="5 15">Belongs to the phosphohexose mutase family.</text>
</comment>
<evidence type="ECO:0000256" key="2">
    <source>
        <dbReference type="ARBA" id="ARBA00001946"/>
    </source>
</evidence>
<dbReference type="PANTHER" id="PTHR45745">
    <property type="entry name" value="PHOSPHOMANNOMUTASE 45A"/>
    <property type="match status" value="1"/>
</dbReference>
<dbReference type="Pfam" id="PF02880">
    <property type="entry name" value="PGM_PMM_III"/>
    <property type="match status" value="1"/>
</dbReference>
<evidence type="ECO:0000256" key="14">
    <source>
        <dbReference type="ARBA" id="ARBA00041467"/>
    </source>
</evidence>
<dbReference type="Pfam" id="PF02878">
    <property type="entry name" value="PGM_PMM_I"/>
    <property type="match status" value="1"/>
</dbReference>
<evidence type="ECO:0000259" key="19">
    <source>
        <dbReference type="Pfam" id="PF02880"/>
    </source>
</evidence>
<gene>
    <name evidence="20" type="ORF">M3M35_05440</name>
</gene>
<sequence>MNKTEINQRYSEWLHASDLPAELRTELTQLAGNEAAIADAFGTSLSFGTAGMRGVLGAGTNRMNIYTVRQATEGLAKLMETLPATERERGVVISFDPRYNSQLFAHEAARVLGAHGIKTFVFDEIRPTPELSFAVRHLHTYAGIMITASHNPKQYNGYKIYGADGGQMPPRESDLMTSYVRQVTDLFTIPVAEEPELRQKGLLSIVGEDVDVAYLDQIKTVNVNHKLIQTEGKDLKFVYTPLHGTGKIIARRALSDAGFQNYDVVVAQTIADPEFPTTPFPNPEFSQTFDLAIELGQRENADVLIATDPDADRLGAAVRQPDGTYQLMTGNQIASVLLNYILQARQAAHDLPADGMVVKSIVSTELATDIANHYGVTMKNVLTGFKFIAEQIQAAETNHDHTFLFGFEESFGYLIKPFVRDKDAIQSTMLLAEVAAFYKQQGMTLYDGLQSLYQEYGYFEEETISKEFAGLDGQATMKNLMTDFREHPLTTFNGIDVVAREDFQTSLRTDKDGKQTPIDLPQSNVLKYWFADGTWLAIRPSGTEPKIKFYVGVKADSQAAASSRLASYVTAIHQELLHEATE</sequence>
<keyword evidence="11" id="KW-0413">Isomerase</keyword>
<dbReference type="CDD" id="cd05799">
    <property type="entry name" value="PGM2"/>
    <property type="match status" value="1"/>
</dbReference>
<evidence type="ECO:0000313" key="20">
    <source>
        <dbReference type="EMBL" id="USS84750.1"/>
    </source>
</evidence>
<evidence type="ECO:0000256" key="8">
    <source>
        <dbReference type="ARBA" id="ARBA00022553"/>
    </source>
</evidence>
<evidence type="ECO:0000256" key="7">
    <source>
        <dbReference type="ARBA" id="ARBA00022526"/>
    </source>
</evidence>
<evidence type="ECO:0000256" key="4">
    <source>
        <dbReference type="ARBA" id="ARBA00005189"/>
    </source>
</evidence>
<evidence type="ECO:0000256" key="13">
    <source>
        <dbReference type="ARBA" id="ARBA00041398"/>
    </source>
</evidence>
<evidence type="ECO:0000256" key="11">
    <source>
        <dbReference type="ARBA" id="ARBA00023235"/>
    </source>
</evidence>
<feature type="domain" description="Alpha-D-phosphohexomutase alpha/beta/alpha" evidence="18">
    <location>
        <begin position="214"/>
        <end position="317"/>
    </location>
</feature>
<dbReference type="EMBL" id="CP097116">
    <property type="protein sequence ID" value="USS84750.1"/>
    <property type="molecule type" value="Genomic_DNA"/>
</dbReference>
<comment type="pathway">
    <text evidence="3">Glycolipid metabolism; diglucosyl-diacylglycerol biosynthesis.</text>
</comment>
<evidence type="ECO:0000256" key="9">
    <source>
        <dbReference type="ARBA" id="ARBA00022723"/>
    </source>
</evidence>
<dbReference type="InterPro" id="IPR005844">
    <property type="entry name" value="A-D-PHexomutase_a/b/a-I"/>
</dbReference>
<comment type="pathway">
    <text evidence="4">Lipid metabolism.</text>
</comment>
<dbReference type="Pfam" id="PF02879">
    <property type="entry name" value="PGM_PMM_II"/>
    <property type="match status" value="1"/>
</dbReference>
<keyword evidence="10 15" id="KW-0460">Magnesium</keyword>
<protein>
    <recommendedName>
        <fullName evidence="12">Phosphoglucomutase</fullName>
        <ecNumber evidence="6">5.4.2.2</ecNumber>
    </recommendedName>
    <alternativeName>
        <fullName evidence="14">Alpha-phosphoglucomutase</fullName>
    </alternativeName>
    <alternativeName>
        <fullName evidence="13">Glucose phosphomutase</fullName>
    </alternativeName>
</protein>
<dbReference type="PRINTS" id="PR00509">
    <property type="entry name" value="PGMPMM"/>
</dbReference>
<dbReference type="Pfam" id="PF00408">
    <property type="entry name" value="PGM_PMM_IV"/>
    <property type="match status" value="1"/>
</dbReference>
<comment type="cofactor">
    <cofactor evidence="2">
        <name>Mg(2+)</name>
        <dbReference type="ChEBI" id="CHEBI:18420"/>
    </cofactor>
</comment>
<dbReference type="Gene3D" id="3.40.120.10">
    <property type="entry name" value="Alpha-D-Glucose-1,6-Bisphosphate, subunit A, domain 3"/>
    <property type="match status" value="3"/>
</dbReference>
<evidence type="ECO:0000256" key="1">
    <source>
        <dbReference type="ARBA" id="ARBA00000443"/>
    </source>
</evidence>
<reference evidence="20" key="1">
    <citation type="submission" date="2022-05" db="EMBL/GenBank/DDBJ databases">
        <authorList>
            <person name="Oliphant S.A."/>
            <person name="Watson-Haigh N.S."/>
            <person name="Sumby K.M."/>
            <person name="Gardner J.M."/>
            <person name="Jiranek V."/>
        </authorList>
    </citation>
    <scope>NUCLEOTIDE SEQUENCE</scope>
    <source>
        <strain evidence="20">KI16_H9</strain>
    </source>
</reference>
<name>A0ABY5BM41_9LACO</name>
<dbReference type="InterPro" id="IPR005841">
    <property type="entry name" value="Alpha-D-phosphohexomutase_SF"/>
</dbReference>
<dbReference type="InterPro" id="IPR016055">
    <property type="entry name" value="A-D-PHexomutase_a/b/a-I/II/III"/>
</dbReference>
<organism evidence="20 21">
    <name type="scientific">Fructilactobacillus myrtifloralis</name>
    <dbReference type="NCBI Taxonomy" id="2940301"/>
    <lineage>
        <taxon>Bacteria</taxon>
        <taxon>Bacillati</taxon>
        <taxon>Bacillota</taxon>
        <taxon>Bacilli</taxon>
        <taxon>Lactobacillales</taxon>
        <taxon>Lactobacillaceae</taxon>
        <taxon>Fructilactobacillus</taxon>
    </lineage>
</organism>
<evidence type="ECO:0000259" key="18">
    <source>
        <dbReference type="Pfam" id="PF02879"/>
    </source>
</evidence>
<comment type="catalytic activity">
    <reaction evidence="1">
        <text>alpha-D-glucose 1-phosphate = alpha-D-glucose 6-phosphate</text>
        <dbReference type="Rhea" id="RHEA:23536"/>
        <dbReference type="ChEBI" id="CHEBI:58225"/>
        <dbReference type="ChEBI" id="CHEBI:58601"/>
        <dbReference type="EC" id="5.4.2.2"/>
    </reaction>
</comment>
<dbReference type="PANTHER" id="PTHR45745:SF1">
    <property type="entry name" value="PHOSPHOGLUCOMUTASE 2B-RELATED"/>
    <property type="match status" value="1"/>
</dbReference>
<accession>A0ABY5BM41</accession>
<evidence type="ECO:0000259" key="17">
    <source>
        <dbReference type="Pfam" id="PF02878"/>
    </source>
</evidence>
<dbReference type="InterPro" id="IPR005843">
    <property type="entry name" value="A-D-PHexomutase_C"/>
</dbReference>
<dbReference type="InterPro" id="IPR005846">
    <property type="entry name" value="A-D-PHexomutase_a/b/a-III"/>
</dbReference>
<keyword evidence="9 15" id="KW-0479">Metal-binding</keyword>
<dbReference type="SUPFAM" id="SSF55957">
    <property type="entry name" value="Phosphoglucomutase, C-terminal domain"/>
    <property type="match status" value="1"/>
</dbReference>
<dbReference type="Proteomes" id="UP001056707">
    <property type="component" value="Chromosome"/>
</dbReference>
<keyword evidence="7" id="KW-0119">Carbohydrate metabolism</keyword>